<dbReference type="InterPro" id="IPR015883">
    <property type="entry name" value="Glyco_hydro_20_cat"/>
</dbReference>
<evidence type="ECO:0000256" key="3">
    <source>
        <dbReference type="ARBA" id="ARBA00022729"/>
    </source>
</evidence>
<dbReference type="PIRSF" id="PIRSF001093">
    <property type="entry name" value="B-hxosamndse_ab_euk"/>
    <property type="match status" value="1"/>
</dbReference>
<dbReference type="InterPro" id="IPR025705">
    <property type="entry name" value="Beta_hexosaminidase_sua/sub"/>
</dbReference>
<evidence type="ECO:0000259" key="9">
    <source>
        <dbReference type="Pfam" id="PF00728"/>
    </source>
</evidence>
<dbReference type="STRING" id="765440.A0A0C3FZN2"/>
<dbReference type="Pfam" id="PF00728">
    <property type="entry name" value="Glyco_hydro_20"/>
    <property type="match status" value="1"/>
</dbReference>
<keyword evidence="6 7" id="KW-0326">Glycosidase</keyword>
<dbReference type="AlphaFoldDB" id="A0A0C3FZN2"/>
<dbReference type="InterPro" id="IPR029018">
    <property type="entry name" value="Hex-like_dom2"/>
</dbReference>
<dbReference type="Proteomes" id="UP000054166">
    <property type="component" value="Unassembled WGS sequence"/>
</dbReference>
<dbReference type="GO" id="GO:0004563">
    <property type="term" value="F:beta-N-acetylhexosaminidase activity"/>
    <property type="evidence" value="ECO:0007669"/>
    <property type="project" value="UniProtKB-EC"/>
</dbReference>
<dbReference type="InterPro" id="IPR017853">
    <property type="entry name" value="GH"/>
</dbReference>
<accession>A0A0C3FZN2</accession>
<protein>
    <recommendedName>
        <fullName evidence="7">Beta-hexosaminidase</fullName>
        <ecNumber evidence="7">3.2.1.52</ecNumber>
    </recommendedName>
</protein>
<evidence type="ECO:0000256" key="4">
    <source>
        <dbReference type="ARBA" id="ARBA00022801"/>
    </source>
</evidence>
<evidence type="ECO:0000256" key="7">
    <source>
        <dbReference type="PIRNR" id="PIRNR001093"/>
    </source>
</evidence>
<comment type="catalytic activity">
    <reaction evidence="1 7">
        <text>Hydrolysis of terminal non-reducing N-acetyl-D-hexosamine residues in N-acetyl-beta-D-hexosaminides.</text>
        <dbReference type="EC" id="3.2.1.52"/>
    </reaction>
</comment>
<organism evidence="10 11">
    <name type="scientific">Piloderma croceum (strain F 1598)</name>
    <dbReference type="NCBI Taxonomy" id="765440"/>
    <lineage>
        <taxon>Eukaryota</taxon>
        <taxon>Fungi</taxon>
        <taxon>Dikarya</taxon>
        <taxon>Basidiomycota</taxon>
        <taxon>Agaricomycotina</taxon>
        <taxon>Agaricomycetes</taxon>
        <taxon>Agaricomycetidae</taxon>
        <taxon>Atheliales</taxon>
        <taxon>Atheliaceae</taxon>
        <taxon>Piloderma</taxon>
    </lineage>
</organism>
<reference evidence="10 11" key="1">
    <citation type="submission" date="2014-04" db="EMBL/GenBank/DDBJ databases">
        <authorList>
            <consortium name="DOE Joint Genome Institute"/>
            <person name="Kuo A."/>
            <person name="Tarkka M."/>
            <person name="Buscot F."/>
            <person name="Kohler A."/>
            <person name="Nagy L.G."/>
            <person name="Floudas D."/>
            <person name="Copeland A."/>
            <person name="Barry K.W."/>
            <person name="Cichocki N."/>
            <person name="Veneault-Fourrey C."/>
            <person name="LaButti K."/>
            <person name="Lindquist E.A."/>
            <person name="Lipzen A."/>
            <person name="Lundell T."/>
            <person name="Morin E."/>
            <person name="Murat C."/>
            <person name="Sun H."/>
            <person name="Tunlid A."/>
            <person name="Henrissat B."/>
            <person name="Grigoriev I.V."/>
            <person name="Hibbett D.S."/>
            <person name="Martin F."/>
            <person name="Nordberg H.P."/>
            <person name="Cantor M.N."/>
            <person name="Hua S.X."/>
        </authorList>
    </citation>
    <scope>NUCLEOTIDE SEQUENCE [LARGE SCALE GENOMIC DNA]</scope>
    <source>
        <strain evidence="10 11">F 1598</strain>
    </source>
</reference>
<dbReference type="Gene3D" id="3.20.20.80">
    <property type="entry name" value="Glycosidases"/>
    <property type="match status" value="1"/>
</dbReference>
<evidence type="ECO:0000256" key="6">
    <source>
        <dbReference type="ARBA" id="ARBA00023295"/>
    </source>
</evidence>
<proteinExistence type="inferred from homology"/>
<evidence type="ECO:0000313" key="10">
    <source>
        <dbReference type="EMBL" id="KIM83671.1"/>
    </source>
</evidence>
<dbReference type="GO" id="GO:0005975">
    <property type="term" value="P:carbohydrate metabolic process"/>
    <property type="evidence" value="ECO:0007669"/>
    <property type="project" value="InterPro"/>
</dbReference>
<keyword evidence="4 7" id="KW-0378">Hydrolase</keyword>
<feature type="domain" description="Glycoside hydrolase family 20 catalytic" evidence="9">
    <location>
        <begin position="118"/>
        <end position="438"/>
    </location>
</feature>
<evidence type="ECO:0000256" key="8">
    <source>
        <dbReference type="PIRSR" id="PIRSR001093-1"/>
    </source>
</evidence>
<keyword evidence="5" id="KW-0325">Glycoprotein</keyword>
<name>A0A0C3FZN2_PILCF</name>
<dbReference type="EC" id="3.2.1.52" evidence="7"/>
<evidence type="ECO:0000256" key="5">
    <source>
        <dbReference type="ARBA" id="ARBA00023180"/>
    </source>
</evidence>
<dbReference type="GO" id="GO:0016020">
    <property type="term" value="C:membrane"/>
    <property type="evidence" value="ECO:0007669"/>
    <property type="project" value="TreeGrafter"/>
</dbReference>
<evidence type="ECO:0000256" key="1">
    <source>
        <dbReference type="ARBA" id="ARBA00001231"/>
    </source>
</evidence>
<dbReference type="GO" id="GO:0030203">
    <property type="term" value="P:glycosaminoglycan metabolic process"/>
    <property type="evidence" value="ECO:0007669"/>
    <property type="project" value="TreeGrafter"/>
</dbReference>
<dbReference type="FunFam" id="3.20.20.80:FF:000063">
    <property type="entry name" value="Beta-hexosaminidase"/>
    <property type="match status" value="1"/>
</dbReference>
<dbReference type="SUPFAM" id="SSF55545">
    <property type="entry name" value="beta-N-acetylhexosaminidase-like domain"/>
    <property type="match status" value="1"/>
</dbReference>
<dbReference type="InParanoid" id="A0A0C3FZN2"/>
<keyword evidence="3" id="KW-0732">Signal</keyword>
<dbReference type="PANTHER" id="PTHR22600">
    <property type="entry name" value="BETA-HEXOSAMINIDASE"/>
    <property type="match status" value="1"/>
</dbReference>
<dbReference type="Gene3D" id="3.30.379.10">
    <property type="entry name" value="Chitobiase/beta-hexosaminidase domain 2-like"/>
    <property type="match status" value="1"/>
</dbReference>
<evidence type="ECO:0000313" key="11">
    <source>
        <dbReference type="Proteomes" id="UP000054166"/>
    </source>
</evidence>
<reference evidence="11" key="2">
    <citation type="submission" date="2015-01" db="EMBL/GenBank/DDBJ databases">
        <title>Evolutionary Origins and Diversification of the Mycorrhizal Mutualists.</title>
        <authorList>
            <consortium name="DOE Joint Genome Institute"/>
            <consortium name="Mycorrhizal Genomics Consortium"/>
            <person name="Kohler A."/>
            <person name="Kuo A."/>
            <person name="Nagy L.G."/>
            <person name="Floudas D."/>
            <person name="Copeland A."/>
            <person name="Barry K.W."/>
            <person name="Cichocki N."/>
            <person name="Veneault-Fourrey C."/>
            <person name="LaButti K."/>
            <person name="Lindquist E.A."/>
            <person name="Lipzen A."/>
            <person name="Lundell T."/>
            <person name="Morin E."/>
            <person name="Murat C."/>
            <person name="Riley R."/>
            <person name="Ohm R."/>
            <person name="Sun H."/>
            <person name="Tunlid A."/>
            <person name="Henrissat B."/>
            <person name="Grigoriev I.V."/>
            <person name="Hibbett D.S."/>
            <person name="Martin F."/>
        </authorList>
    </citation>
    <scope>NUCLEOTIDE SEQUENCE [LARGE SCALE GENOMIC DNA]</scope>
    <source>
        <strain evidence="11">F 1598</strain>
    </source>
</reference>
<evidence type="ECO:0000256" key="2">
    <source>
        <dbReference type="ARBA" id="ARBA00006285"/>
    </source>
</evidence>
<feature type="active site" description="Proton donor" evidence="8">
    <location>
        <position position="277"/>
    </location>
</feature>
<dbReference type="SUPFAM" id="SSF51445">
    <property type="entry name" value="(Trans)glycosidases"/>
    <property type="match status" value="1"/>
</dbReference>
<gene>
    <name evidence="10" type="ORF">PILCRDRAFT_819318</name>
</gene>
<dbReference type="OrthoDB" id="428480at2759"/>
<sequence length="489" mass="53473">MSHIKNDKLQRLVVGRGANDSAAISRAPSLPSLCVSLLGGSAYHPIAVEAIKPLAQRSEGYSLTVPSDGSPAQLTSETTLGLLRGLTTFRFDQLWYDLQGLTYSYQAPVKIVDDAPAFPYRGFILDTSRNFFPINDIKRTLDAMSSVKINMFHWHIVDQHSFPLDVPEFPELAVNGAYSSSEIYTPADVQDIISYAAVRGIDVLMDIDTPGHTAAIAYSHPEHIACPFSTPSATFASEPPAGQLRIASQATTNFAANLISSVATMVSSTMFSTGGDELNTNCYTQDNQTQAELRSSGKTLDQALDVFLQAEHAADMILNHNITLGNDTIAIVWKTSADAPSIAARNFRFIHQPSDYFYLDCGAGGWEGNDPSGNSWCDPFKTWQRAYIFNPLENLTSSQVALCLGGQQPLWTEQSGPENLDPITWPRAASSAEVFWTGATLPNGMPRNDTSALARLHDIRYRMVQRGHQAIRLQPHWCALRPGLCDLGS</sequence>
<dbReference type="PRINTS" id="PR00738">
    <property type="entry name" value="GLHYDRLASE20"/>
</dbReference>
<comment type="similarity">
    <text evidence="2 7">Belongs to the glycosyl hydrolase 20 family.</text>
</comment>
<dbReference type="EMBL" id="KN832990">
    <property type="protein sequence ID" value="KIM83671.1"/>
    <property type="molecule type" value="Genomic_DNA"/>
</dbReference>
<dbReference type="PANTHER" id="PTHR22600:SF26">
    <property type="entry name" value="BETA-N-ACETYLHEXOSAMINIDASE"/>
    <property type="match status" value="1"/>
</dbReference>
<dbReference type="HOGENOM" id="CLU_007082_0_2_1"/>
<keyword evidence="11" id="KW-1185">Reference proteome</keyword>